<dbReference type="EMBL" id="LMWI01000001">
    <property type="protein sequence ID" value="KUJ49034.1"/>
    <property type="molecule type" value="Genomic_DNA"/>
</dbReference>
<evidence type="ECO:0000313" key="3">
    <source>
        <dbReference type="EMBL" id="KUJ49034.1"/>
    </source>
</evidence>
<accession>A0A9X0I8N2</accession>
<feature type="transmembrane region" description="Helical" evidence="1">
    <location>
        <begin position="39"/>
        <end position="58"/>
    </location>
</feature>
<dbReference type="SUPFAM" id="SSF81324">
    <property type="entry name" value="Voltage-gated potassium channels"/>
    <property type="match status" value="1"/>
</dbReference>
<comment type="caution">
    <text evidence="3">The sequence shown here is derived from an EMBL/GenBank/DDBJ whole genome shotgun (WGS) entry which is preliminary data.</text>
</comment>
<dbReference type="Gene3D" id="1.10.287.70">
    <property type="match status" value="1"/>
</dbReference>
<organism evidence="3 4">
    <name type="scientific">Micromonospora maris</name>
    <dbReference type="NCBI Taxonomy" id="1003110"/>
    <lineage>
        <taxon>Bacteria</taxon>
        <taxon>Bacillati</taxon>
        <taxon>Actinomycetota</taxon>
        <taxon>Actinomycetes</taxon>
        <taxon>Micromonosporales</taxon>
        <taxon>Micromonosporaceae</taxon>
        <taxon>Micromonospora</taxon>
    </lineage>
</organism>
<dbReference type="Pfam" id="PF07885">
    <property type="entry name" value="Ion_trans_2"/>
    <property type="match status" value="1"/>
</dbReference>
<protein>
    <submittedName>
        <fullName evidence="3">Ion transporter</fullName>
    </submittedName>
</protein>
<proteinExistence type="predicted"/>
<dbReference type="OMA" id="CLMSESD"/>
<name>A0A9X0I8N2_9ACTN</name>
<feature type="transmembrane region" description="Helical" evidence="1">
    <location>
        <begin position="79"/>
        <end position="101"/>
    </location>
</feature>
<dbReference type="Proteomes" id="UP000053246">
    <property type="component" value="Unassembled WGS sequence"/>
</dbReference>
<reference evidence="3 4" key="1">
    <citation type="submission" date="2015-10" db="EMBL/GenBank/DDBJ databases">
        <authorList>
            <person name="Ju K.-S."/>
            <person name="Doroghazi J.R."/>
            <person name="Metcalf W.W."/>
        </authorList>
    </citation>
    <scope>NUCLEOTIDE SEQUENCE [LARGE SCALE GENOMIC DNA]</scope>
    <source>
        <strain evidence="3 4">NRRL B-24793</strain>
    </source>
</reference>
<keyword evidence="1" id="KW-0472">Membrane</keyword>
<evidence type="ECO:0000256" key="1">
    <source>
        <dbReference type="SAM" id="Phobius"/>
    </source>
</evidence>
<feature type="domain" description="Potassium channel" evidence="2">
    <location>
        <begin position="92"/>
        <end position="163"/>
    </location>
</feature>
<keyword evidence="1" id="KW-0812">Transmembrane</keyword>
<dbReference type="AlphaFoldDB" id="A0A9X0I8N2"/>
<keyword evidence="4" id="KW-1185">Reference proteome</keyword>
<keyword evidence="1" id="KW-1133">Transmembrane helix</keyword>
<evidence type="ECO:0000259" key="2">
    <source>
        <dbReference type="Pfam" id="PF07885"/>
    </source>
</evidence>
<dbReference type="InterPro" id="IPR013099">
    <property type="entry name" value="K_chnl_dom"/>
</dbReference>
<evidence type="ECO:0000313" key="4">
    <source>
        <dbReference type="Proteomes" id="UP000053246"/>
    </source>
</evidence>
<gene>
    <name evidence="3" type="ORF">ADL17_08675</name>
</gene>
<sequence length="167" mass="17845">MRQKPDHPQEFRRAGLACALLLVTYFVIPVEPDSNTARIGVRLGLTLSMVGAVAWLVTSQVRRQLVAGPAREARSLAHLAIALVAGLLAFALADFVVARAAPAQFVDLETRIDALYFALTTLTTVGYGDVHAEGQLARGLVIVQMLFSIGVIATGVSLVVRQLTGRP</sequence>
<feature type="transmembrane region" description="Helical" evidence="1">
    <location>
        <begin position="141"/>
        <end position="160"/>
    </location>
</feature>
<dbReference type="RefSeq" id="WP_013732428.1">
    <property type="nucleotide sequence ID" value="NZ_LMWI01000001.1"/>
</dbReference>